<dbReference type="InterPro" id="IPR036942">
    <property type="entry name" value="Beta-barrel_TonB_sf"/>
</dbReference>
<accession>A0A163XBZ9</accession>
<dbReference type="EMBL" id="LQNU01000068">
    <property type="protein sequence ID" value="KZE77658.1"/>
    <property type="molecule type" value="Genomic_DNA"/>
</dbReference>
<evidence type="ECO:0000256" key="3">
    <source>
        <dbReference type="ARBA" id="ARBA00022452"/>
    </source>
</evidence>
<evidence type="ECO:0000256" key="10">
    <source>
        <dbReference type="PROSITE-ProRule" id="PRU01360"/>
    </source>
</evidence>
<dbReference type="Gene3D" id="2.40.170.20">
    <property type="entry name" value="TonB-dependent receptor, beta-barrel domain"/>
    <property type="match status" value="1"/>
</dbReference>
<evidence type="ECO:0000313" key="16">
    <source>
        <dbReference type="Proteomes" id="UP000076630"/>
    </source>
</evidence>
<dbReference type="InterPro" id="IPR037066">
    <property type="entry name" value="Plug_dom_sf"/>
</dbReference>
<evidence type="ECO:0000313" key="15">
    <source>
        <dbReference type="EMBL" id="KZE77658.1"/>
    </source>
</evidence>
<evidence type="ECO:0000256" key="4">
    <source>
        <dbReference type="ARBA" id="ARBA00022692"/>
    </source>
</evidence>
<dbReference type="Gene3D" id="2.170.130.10">
    <property type="entry name" value="TonB-dependent receptor, plug domain"/>
    <property type="match status" value="1"/>
</dbReference>
<keyword evidence="7 10" id="KW-0472">Membrane</keyword>
<keyword evidence="6 11" id="KW-0798">TonB box</keyword>
<dbReference type="SUPFAM" id="SSF56935">
    <property type="entry name" value="Porins"/>
    <property type="match status" value="1"/>
</dbReference>
<dbReference type="OrthoDB" id="9812892at2"/>
<keyword evidence="4 10" id="KW-0812">Transmembrane</keyword>
<keyword evidence="5 12" id="KW-0732">Signal</keyword>
<keyword evidence="16" id="KW-1185">Reference proteome</keyword>
<evidence type="ECO:0000256" key="11">
    <source>
        <dbReference type="RuleBase" id="RU003357"/>
    </source>
</evidence>
<feature type="domain" description="TonB-dependent receptor plug" evidence="14">
    <location>
        <begin position="49"/>
        <end position="151"/>
    </location>
</feature>
<dbReference type="InterPro" id="IPR039426">
    <property type="entry name" value="TonB-dep_rcpt-like"/>
</dbReference>
<dbReference type="Proteomes" id="UP000076630">
    <property type="component" value="Unassembled WGS sequence"/>
</dbReference>
<keyword evidence="9 10" id="KW-0998">Cell outer membrane</keyword>
<reference evidence="15 16" key="1">
    <citation type="submission" date="2016-01" db="EMBL/GenBank/DDBJ databases">
        <title>Whole genome sequencing of Myroides marinus L41.</title>
        <authorList>
            <person name="Hong K.W."/>
        </authorList>
    </citation>
    <scope>NUCLEOTIDE SEQUENCE [LARGE SCALE GENOMIC DNA]</scope>
    <source>
        <strain evidence="15 16">L41</strain>
    </source>
</reference>
<feature type="signal peptide" evidence="12">
    <location>
        <begin position="1"/>
        <end position="23"/>
    </location>
</feature>
<dbReference type="Pfam" id="PF07715">
    <property type="entry name" value="Plug"/>
    <property type="match status" value="1"/>
</dbReference>
<evidence type="ECO:0000256" key="7">
    <source>
        <dbReference type="ARBA" id="ARBA00023136"/>
    </source>
</evidence>
<proteinExistence type="inferred from homology"/>
<evidence type="ECO:0000256" key="12">
    <source>
        <dbReference type="SAM" id="SignalP"/>
    </source>
</evidence>
<evidence type="ECO:0000256" key="5">
    <source>
        <dbReference type="ARBA" id="ARBA00022729"/>
    </source>
</evidence>
<dbReference type="InterPro" id="IPR000531">
    <property type="entry name" value="Beta-barrel_TonB"/>
</dbReference>
<dbReference type="PANTHER" id="PTHR30069:SF29">
    <property type="entry name" value="HEMOGLOBIN AND HEMOGLOBIN-HAPTOGLOBIN-BINDING PROTEIN 1-RELATED"/>
    <property type="match status" value="1"/>
</dbReference>
<organism evidence="15 16">
    <name type="scientific">Myroides marinus</name>
    <dbReference type="NCBI Taxonomy" id="703342"/>
    <lineage>
        <taxon>Bacteria</taxon>
        <taxon>Pseudomonadati</taxon>
        <taxon>Bacteroidota</taxon>
        <taxon>Flavobacteriia</taxon>
        <taxon>Flavobacteriales</taxon>
        <taxon>Flavobacteriaceae</taxon>
        <taxon>Myroides</taxon>
    </lineage>
</organism>
<keyword evidence="3 10" id="KW-1134">Transmembrane beta strand</keyword>
<evidence type="ECO:0000256" key="6">
    <source>
        <dbReference type="ARBA" id="ARBA00023077"/>
    </source>
</evidence>
<comment type="caution">
    <text evidence="15">The sequence shown here is derived from an EMBL/GenBank/DDBJ whole genome shotgun (WGS) entry which is preliminary data.</text>
</comment>
<gene>
    <name evidence="15" type="ORF">AV926_13985</name>
</gene>
<dbReference type="GO" id="GO:0044718">
    <property type="term" value="P:siderophore transmembrane transport"/>
    <property type="evidence" value="ECO:0007669"/>
    <property type="project" value="TreeGrafter"/>
</dbReference>
<comment type="similarity">
    <text evidence="10 11">Belongs to the TonB-dependent receptor family.</text>
</comment>
<protein>
    <submittedName>
        <fullName evidence="15">TonB-dependent receptor</fullName>
    </submittedName>
</protein>
<evidence type="ECO:0000259" key="13">
    <source>
        <dbReference type="Pfam" id="PF00593"/>
    </source>
</evidence>
<comment type="subcellular location">
    <subcellularLocation>
        <location evidence="1 10">Cell outer membrane</location>
        <topology evidence="1 10">Multi-pass membrane protein</topology>
    </subcellularLocation>
</comment>
<dbReference type="PANTHER" id="PTHR30069">
    <property type="entry name" value="TONB-DEPENDENT OUTER MEMBRANE RECEPTOR"/>
    <property type="match status" value="1"/>
</dbReference>
<name>A0A163XBZ9_9FLAO</name>
<sequence>MKIPYFTLSLVAVLSFSTKTAFAQQDTIPNTGLKEVIIQKESKAQKESRQPVRATVLDVKAMKQQPSSVIELMNRAVGVRVRQTGGLGNNASLMLNGFEGNAIKYFRDGIPMDYLGNAFSFSVVPPTMIDRIEIYKGVVPVSLGADALGGAVNIVTKEPESNQSIDASYQIGSYNTHRGTLNAYFQDKQTGLFGGVNAFINYSDNDYKVNVPYTDPETAQTRKEKHKLFHNRFTNGFVEGFIGVKNKTWADELRLTVSSFYINKQHNYGMTMNYPFGGVTSNMNSVVPTLRYRKAFLDNNLKLDQFLVYNTLHSSYTDTIKGFYDWRGKFTPVASKNGEATSNGSLKKLRYYNFISRTNLSYRLDNGYIELNSVYNSSTRRGSDPFGETFPFSKIDMLQRSVVFQKWITGLNWRLYALDDRLTNDLSAKYYYLRTEGYESMHGDTQMEQQRSKTKGNWGFSESLKYQFTDRIYARFSGELAVRLPEQAEFFGDGTFTRTNFALKPERSWNYNLGVNYNNQTNLTTEVNVFYRRTHDMIMLLNTGIFGNYENIDKIKGVGVEIDAAYSPLKWLRLSGNVTYQDFRLYDKEDKTYEGARLRNTPYFFANLGLRTSHDNVFKAGDKFSFYYNYSFVKAYYLDFIPKEFEPSGFLGLWGKAEINAEAYVIPDQNLHSAGMVWSYSPKLSFGLEAKNIFNSEIFDNYKIQNEGFSLHFKVNLSIN</sequence>
<evidence type="ECO:0000256" key="2">
    <source>
        <dbReference type="ARBA" id="ARBA00022448"/>
    </source>
</evidence>
<dbReference type="RefSeq" id="WP_038987404.1">
    <property type="nucleotide sequence ID" value="NZ_JWJO01000047.1"/>
</dbReference>
<keyword evidence="8 15" id="KW-0675">Receptor</keyword>
<keyword evidence="2 10" id="KW-0813">Transport</keyword>
<dbReference type="Pfam" id="PF00593">
    <property type="entry name" value="TonB_dep_Rec_b-barrel"/>
    <property type="match status" value="1"/>
</dbReference>
<dbReference type="InterPro" id="IPR012910">
    <property type="entry name" value="Plug_dom"/>
</dbReference>
<dbReference type="GO" id="GO:0015344">
    <property type="term" value="F:siderophore uptake transmembrane transporter activity"/>
    <property type="evidence" value="ECO:0007669"/>
    <property type="project" value="TreeGrafter"/>
</dbReference>
<dbReference type="AlphaFoldDB" id="A0A163XBZ9"/>
<evidence type="ECO:0000256" key="1">
    <source>
        <dbReference type="ARBA" id="ARBA00004571"/>
    </source>
</evidence>
<dbReference type="GO" id="GO:0009279">
    <property type="term" value="C:cell outer membrane"/>
    <property type="evidence" value="ECO:0007669"/>
    <property type="project" value="UniProtKB-SubCell"/>
</dbReference>
<feature type="domain" description="TonB-dependent receptor-like beta-barrel" evidence="13">
    <location>
        <begin position="292"/>
        <end position="693"/>
    </location>
</feature>
<feature type="chain" id="PRO_5007847453" evidence="12">
    <location>
        <begin position="24"/>
        <end position="720"/>
    </location>
</feature>
<evidence type="ECO:0000256" key="8">
    <source>
        <dbReference type="ARBA" id="ARBA00023170"/>
    </source>
</evidence>
<dbReference type="PROSITE" id="PS52016">
    <property type="entry name" value="TONB_DEPENDENT_REC_3"/>
    <property type="match status" value="1"/>
</dbReference>
<evidence type="ECO:0000256" key="9">
    <source>
        <dbReference type="ARBA" id="ARBA00023237"/>
    </source>
</evidence>
<evidence type="ECO:0000259" key="14">
    <source>
        <dbReference type="Pfam" id="PF07715"/>
    </source>
</evidence>